<evidence type="ECO:0000256" key="7">
    <source>
        <dbReference type="SAM" id="MobiDB-lite"/>
    </source>
</evidence>
<dbReference type="GO" id="GO:0080139">
    <property type="term" value="F:borate efflux transmembrane transporter activity"/>
    <property type="evidence" value="ECO:0007669"/>
    <property type="project" value="TreeGrafter"/>
</dbReference>
<comment type="caution">
    <text evidence="10">The sequence shown here is derived from an EMBL/GenBank/DDBJ whole genome shotgun (WGS) entry which is preliminary data.</text>
</comment>
<evidence type="ECO:0000256" key="4">
    <source>
        <dbReference type="ARBA" id="ARBA00022692"/>
    </source>
</evidence>
<comment type="similarity">
    <text evidence="2">Belongs to the anion exchanger (TC 2.A.31) family.</text>
</comment>
<evidence type="ECO:0000256" key="5">
    <source>
        <dbReference type="ARBA" id="ARBA00022989"/>
    </source>
</evidence>
<comment type="subcellular location">
    <subcellularLocation>
        <location evidence="1">Vacuole membrane</location>
        <topology evidence="1">Multi-pass membrane protein</topology>
    </subcellularLocation>
</comment>
<feature type="transmembrane region" description="Helical" evidence="8">
    <location>
        <begin position="239"/>
        <end position="259"/>
    </location>
</feature>
<keyword evidence="5 8" id="KW-1133">Transmembrane helix</keyword>
<protein>
    <recommendedName>
        <fullName evidence="9">Bicarbonate transporter-like transmembrane domain-containing protein</fullName>
    </recommendedName>
</protein>
<keyword evidence="11" id="KW-1185">Reference proteome</keyword>
<dbReference type="Gene3D" id="1.10.287.570">
    <property type="entry name" value="Helical hairpin bin"/>
    <property type="match status" value="1"/>
</dbReference>
<dbReference type="FunFam" id="1.10.287.570:FF:000003">
    <property type="entry name" value="Anion exchange family protein"/>
    <property type="match status" value="1"/>
</dbReference>
<dbReference type="PANTHER" id="PTHR11453:SF82">
    <property type="entry name" value="BORON TRANSPORTER 1"/>
    <property type="match status" value="1"/>
</dbReference>
<dbReference type="STRING" id="698492.A0A0E9NHS4"/>
<feature type="compositionally biased region" description="Polar residues" evidence="7">
    <location>
        <begin position="19"/>
        <end position="29"/>
    </location>
</feature>
<feature type="transmembrane region" description="Helical" evidence="8">
    <location>
        <begin position="293"/>
        <end position="312"/>
    </location>
</feature>
<feature type="region of interest" description="Disordered" evidence="7">
    <location>
        <begin position="1"/>
        <end position="49"/>
    </location>
</feature>
<dbReference type="Pfam" id="PF00955">
    <property type="entry name" value="HCO3_cotransp"/>
    <property type="match status" value="2"/>
</dbReference>
<dbReference type="AlphaFoldDB" id="A0A0E9NHS4"/>
<feature type="compositionally biased region" description="Polar residues" evidence="7">
    <location>
        <begin position="1"/>
        <end position="10"/>
    </location>
</feature>
<evidence type="ECO:0000256" key="2">
    <source>
        <dbReference type="ARBA" id="ARBA00010993"/>
    </source>
</evidence>
<evidence type="ECO:0000256" key="6">
    <source>
        <dbReference type="ARBA" id="ARBA00023136"/>
    </source>
</evidence>
<feature type="transmembrane region" description="Helical" evidence="8">
    <location>
        <begin position="86"/>
        <end position="106"/>
    </location>
</feature>
<dbReference type="EMBL" id="BACD03000019">
    <property type="protein sequence ID" value="GAO48955.1"/>
    <property type="molecule type" value="Genomic_DNA"/>
</dbReference>
<keyword evidence="6 8" id="KW-0472">Membrane</keyword>
<dbReference type="InterPro" id="IPR003020">
    <property type="entry name" value="HCO3_transpt_euk"/>
</dbReference>
<dbReference type="GO" id="GO:0000324">
    <property type="term" value="C:fungal-type vacuole"/>
    <property type="evidence" value="ECO:0007669"/>
    <property type="project" value="TreeGrafter"/>
</dbReference>
<evidence type="ECO:0000313" key="10">
    <source>
        <dbReference type="EMBL" id="GAO48955.1"/>
    </source>
</evidence>
<reference evidence="10 11" key="3">
    <citation type="journal article" date="2015" name="Genome Announc.">
        <title>Draft Genome Sequence of the Archiascomycetous Yeast Saitoella complicata.</title>
        <authorList>
            <person name="Yamauchi K."/>
            <person name="Kondo S."/>
            <person name="Hamamoto M."/>
            <person name="Takahashi Y."/>
            <person name="Ogura Y."/>
            <person name="Hayashi T."/>
            <person name="Nishida H."/>
        </authorList>
    </citation>
    <scope>NUCLEOTIDE SEQUENCE [LARGE SCALE GENOMIC DNA]</scope>
    <source>
        <strain evidence="10 11">NRRL Y-17804</strain>
    </source>
</reference>
<sequence length="414" mass="46215">MTSEAPTLVNTPMAATPRPSASTTPSLLQPSEHPPPNRRSNRASARPPAERSIWDRLGIHPLRGIITDTKRRVPYYWSDWTDAWDYHVVPATIFIFFANILPALAFSFDMYVRTDRSYGVNEVLLASVLGAGVFSILGGQPLTIVGVTGPITVFNYTIYNIITPNGIAFFPFMACDTSGFYVALVYIQKGVQVITDQYESGPIDPSAYLSIVIALLVTVFGYFCNLIGRSPLFWRFFRIFVSDYGISLTVIFFTGFPHIGHMRAVGLQRLPTNEAFGTTSGRDWLVHFWEIDAGHVFLAIPFGFLLTVLFYFDHNVSTNPEVILQIQDILMEGMIKELASTGGPWRAVTAVCQPTRSAMISSYSHRTSTYGSSAKDAVDNSTFRKHLLSFAPQYKETKAYRLRVSALKEGERID</sequence>
<dbReference type="GO" id="GO:0005452">
    <property type="term" value="F:solute:inorganic anion antiporter activity"/>
    <property type="evidence" value="ECO:0007669"/>
    <property type="project" value="InterPro"/>
</dbReference>
<dbReference type="GO" id="GO:0005774">
    <property type="term" value="C:vacuolar membrane"/>
    <property type="evidence" value="ECO:0007669"/>
    <property type="project" value="UniProtKB-SubCell"/>
</dbReference>
<evidence type="ECO:0000256" key="1">
    <source>
        <dbReference type="ARBA" id="ARBA00004128"/>
    </source>
</evidence>
<evidence type="ECO:0000256" key="8">
    <source>
        <dbReference type="SAM" id="Phobius"/>
    </source>
</evidence>
<feature type="domain" description="Bicarbonate transporter-like transmembrane" evidence="9">
    <location>
        <begin position="62"/>
        <end position="183"/>
    </location>
</feature>
<keyword evidence="4 8" id="KW-0812">Transmembrane</keyword>
<feature type="transmembrane region" description="Helical" evidence="8">
    <location>
        <begin position="207"/>
        <end position="227"/>
    </location>
</feature>
<dbReference type="InterPro" id="IPR011531">
    <property type="entry name" value="HCO3_transpt-like_TM_dom"/>
</dbReference>
<dbReference type="GO" id="GO:0050801">
    <property type="term" value="P:monoatomic ion homeostasis"/>
    <property type="evidence" value="ECO:0007669"/>
    <property type="project" value="TreeGrafter"/>
</dbReference>
<dbReference type="PANTHER" id="PTHR11453">
    <property type="entry name" value="ANION EXCHANGE PROTEIN"/>
    <property type="match status" value="1"/>
</dbReference>
<dbReference type="GO" id="GO:0006820">
    <property type="term" value="P:monoatomic anion transport"/>
    <property type="evidence" value="ECO:0007669"/>
    <property type="project" value="InterPro"/>
</dbReference>
<reference evidence="10 11" key="2">
    <citation type="journal article" date="2014" name="J. Gen. Appl. Microbiol.">
        <title>The early diverging ascomycetous budding yeast Saitoella complicata has three histone deacetylases belonging to the Clr6, Hos2, and Rpd3 lineages.</title>
        <authorList>
            <person name="Nishida H."/>
            <person name="Matsumoto T."/>
            <person name="Kondo S."/>
            <person name="Hamamoto M."/>
            <person name="Yoshikawa H."/>
        </authorList>
    </citation>
    <scope>NUCLEOTIDE SEQUENCE [LARGE SCALE GENOMIC DNA]</scope>
    <source>
        <strain evidence="10 11">NRRL Y-17804</strain>
    </source>
</reference>
<gene>
    <name evidence="10" type="ORF">G7K_3116-t1</name>
</gene>
<evidence type="ECO:0000256" key="3">
    <source>
        <dbReference type="ARBA" id="ARBA00022554"/>
    </source>
</evidence>
<accession>A0A0E9NHS4</accession>
<evidence type="ECO:0000313" key="11">
    <source>
        <dbReference type="Proteomes" id="UP000033140"/>
    </source>
</evidence>
<feature type="domain" description="Bicarbonate transporter-like transmembrane" evidence="9">
    <location>
        <begin position="204"/>
        <end position="318"/>
    </location>
</feature>
<evidence type="ECO:0000259" key="9">
    <source>
        <dbReference type="Pfam" id="PF00955"/>
    </source>
</evidence>
<proteinExistence type="inferred from homology"/>
<dbReference type="GO" id="GO:0005886">
    <property type="term" value="C:plasma membrane"/>
    <property type="evidence" value="ECO:0007669"/>
    <property type="project" value="TreeGrafter"/>
</dbReference>
<keyword evidence="3" id="KW-0926">Vacuole</keyword>
<reference evidence="10 11" key="1">
    <citation type="journal article" date="2011" name="J. Gen. Appl. Microbiol.">
        <title>Draft genome sequencing of the enigmatic yeast Saitoella complicata.</title>
        <authorList>
            <person name="Nishida H."/>
            <person name="Hamamoto M."/>
            <person name="Sugiyama J."/>
        </authorList>
    </citation>
    <scope>NUCLEOTIDE SEQUENCE [LARGE SCALE GENOMIC DNA]</scope>
    <source>
        <strain evidence="10 11">NRRL Y-17804</strain>
    </source>
</reference>
<name>A0A0E9NHS4_SAICN</name>
<dbReference type="Proteomes" id="UP000033140">
    <property type="component" value="Unassembled WGS sequence"/>
</dbReference>
<feature type="transmembrane region" description="Helical" evidence="8">
    <location>
        <begin position="118"/>
        <end position="137"/>
    </location>
</feature>
<organism evidence="10 11">
    <name type="scientific">Saitoella complicata (strain BCRC 22490 / CBS 7301 / JCM 7358 / NBRC 10748 / NRRL Y-17804)</name>
    <dbReference type="NCBI Taxonomy" id="698492"/>
    <lineage>
        <taxon>Eukaryota</taxon>
        <taxon>Fungi</taxon>
        <taxon>Dikarya</taxon>
        <taxon>Ascomycota</taxon>
        <taxon>Taphrinomycotina</taxon>
        <taxon>Taphrinomycotina incertae sedis</taxon>
        <taxon>Saitoella</taxon>
    </lineage>
</organism>